<dbReference type="InterPro" id="IPR050215">
    <property type="entry name" value="Thiolase-like_sf_Thiolase"/>
</dbReference>
<protein>
    <recommendedName>
        <fullName evidence="4">acetyl-CoA C-acyltransferase</fullName>
        <ecNumber evidence="4">2.3.1.16</ecNumber>
    </recommendedName>
</protein>
<evidence type="ECO:0000313" key="10">
    <source>
        <dbReference type="Proteomes" id="UP000184076"/>
    </source>
</evidence>
<feature type="active site" description="Acyl-thioester intermediate" evidence="5">
    <location>
        <position position="94"/>
    </location>
</feature>
<dbReference type="EMBL" id="FQVB01000044">
    <property type="protein sequence ID" value="SHG13692.1"/>
    <property type="molecule type" value="Genomic_DNA"/>
</dbReference>
<evidence type="ECO:0000256" key="6">
    <source>
        <dbReference type="RuleBase" id="RU003557"/>
    </source>
</evidence>
<evidence type="ECO:0000256" key="3">
    <source>
        <dbReference type="ARBA" id="ARBA00023315"/>
    </source>
</evidence>
<dbReference type="NCBIfam" id="TIGR01930">
    <property type="entry name" value="AcCoA-C-Actrans"/>
    <property type="match status" value="1"/>
</dbReference>
<dbReference type="Gene3D" id="3.40.47.10">
    <property type="match status" value="1"/>
</dbReference>
<feature type="active site" description="Proton acceptor" evidence="5">
    <location>
        <position position="347"/>
    </location>
</feature>
<evidence type="ECO:0000259" key="7">
    <source>
        <dbReference type="Pfam" id="PF00108"/>
    </source>
</evidence>
<evidence type="ECO:0000256" key="5">
    <source>
        <dbReference type="PIRSR" id="PIRSR000429-1"/>
    </source>
</evidence>
<dbReference type="InterPro" id="IPR002155">
    <property type="entry name" value="Thiolase"/>
</dbReference>
<dbReference type="Pfam" id="PF02803">
    <property type="entry name" value="Thiolase_C"/>
    <property type="match status" value="1"/>
</dbReference>
<keyword evidence="2 6" id="KW-0808">Transferase</keyword>
<dbReference type="GO" id="GO:0010124">
    <property type="term" value="P:phenylacetate catabolic process"/>
    <property type="evidence" value="ECO:0007669"/>
    <property type="project" value="TreeGrafter"/>
</dbReference>
<dbReference type="InterPro" id="IPR020617">
    <property type="entry name" value="Thiolase_C"/>
</dbReference>
<dbReference type="RefSeq" id="WP_073041505.1">
    <property type="nucleotide sequence ID" value="NZ_FQVB01000044.1"/>
</dbReference>
<feature type="domain" description="Thiolase N-terminal" evidence="7">
    <location>
        <begin position="6"/>
        <end position="257"/>
    </location>
</feature>
<dbReference type="GO" id="GO:0005737">
    <property type="term" value="C:cytoplasm"/>
    <property type="evidence" value="ECO:0007669"/>
    <property type="project" value="UniProtKB-ARBA"/>
</dbReference>
<dbReference type="OrthoDB" id="4565318at2"/>
<dbReference type="STRING" id="1121391.SAMN02745206_03330"/>
<dbReference type="InterPro" id="IPR020610">
    <property type="entry name" value="Thiolase_AS"/>
</dbReference>
<reference evidence="10" key="1">
    <citation type="submission" date="2016-11" db="EMBL/GenBank/DDBJ databases">
        <authorList>
            <person name="Varghese N."/>
            <person name="Submissions S."/>
        </authorList>
    </citation>
    <scope>NUCLEOTIDE SEQUENCE [LARGE SCALE GENOMIC DNA]</scope>
    <source>
        <strain evidence="10">DSM 9756</strain>
    </source>
</reference>
<name>A0A1M5HD05_9BACT</name>
<comment type="similarity">
    <text evidence="1 6">Belongs to the thiolase-like superfamily. Thiolase family.</text>
</comment>
<dbReference type="SUPFAM" id="SSF53901">
    <property type="entry name" value="Thiolase-like"/>
    <property type="match status" value="2"/>
</dbReference>
<dbReference type="GO" id="GO:0003988">
    <property type="term" value="F:acetyl-CoA C-acyltransferase activity"/>
    <property type="evidence" value="ECO:0007669"/>
    <property type="project" value="UniProtKB-EC"/>
</dbReference>
<dbReference type="PROSITE" id="PS00099">
    <property type="entry name" value="THIOLASE_3"/>
    <property type="match status" value="1"/>
</dbReference>
<dbReference type="PANTHER" id="PTHR43853">
    <property type="entry name" value="3-KETOACYL-COA THIOLASE, PEROXISOMAL"/>
    <property type="match status" value="1"/>
</dbReference>
<dbReference type="InterPro" id="IPR020616">
    <property type="entry name" value="Thiolase_N"/>
</dbReference>
<accession>A0A1M5HD05</accession>
<feature type="active site" description="Proton acceptor" evidence="5">
    <location>
        <position position="378"/>
    </location>
</feature>
<dbReference type="PROSITE" id="PS00737">
    <property type="entry name" value="THIOLASE_2"/>
    <property type="match status" value="1"/>
</dbReference>
<organism evidence="9 10">
    <name type="scientific">Desulfacinum infernum DSM 9756</name>
    <dbReference type="NCBI Taxonomy" id="1121391"/>
    <lineage>
        <taxon>Bacteria</taxon>
        <taxon>Pseudomonadati</taxon>
        <taxon>Thermodesulfobacteriota</taxon>
        <taxon>Syntrophobacteria</taxon>
        <taxon>Syntrophobacterales</taxon>
        <taxon>Syntrophobacteraceae</taxon>
        <taxon>Desulfacinum</taxon>
    </lineage>
</organism>
<keyword evidence="3 6" id="KW-0012">Acyltransferase</keyword>
<evidence type="ECO:0000256" key="1">
    <source>
        <dbReference type="ARBA" id="ARBA00010982"/>
    </source>
</evidence>
<dbReference type="InterPro" id="IPR020613">
    <property type="entry name" value="Thiolase_CS"/>
</dbReference>
<dbReference type="Proteomes" id="UP000184076">
    <property type="component" value="Unassembled WGS sequence"/>
</dbReference>
<evidence type="ECO:0000313" key="9">
    <source>
        <dbReference type="EMBL" id="SHG13692.1"/>
    </source>
</evidence>
<dbReference type="InterPro" id="IPR016039">
    <property type="entry name" value="Thiolase-like"/>
</dbReference>
<dbReference type="PANTHER" id="PTHR43853:SF2">
    <property type="entry name" value="3-OXOADIPYL-COA_3-OXO-5,6-DEHYDROSUBERYL-COA THIOLASE"/>
    <property type="match status" value="1"/>
</dbReference>
<evidence type="ECO:0000259" key="8">
    <source>
        <dbReference type="Pfam" id="PF02803"/>
    </source>
</evidence>
<sequence length="398" mass="43269">MKPRDVVLVDGIRTAFGKAGEKGIFWMTRADDMVVKVIRELMRRNPQVKPEMVEENVWGATTQEGDQGLTMGRTTAILAGLSESTAGYSVDRMCAGGMTAVTCAASEIAMGACDIAIAGGVEHMGHHPMGATADPNPRFLTEKLVSEDALVMGKTAENLHDMFPEITKEMADEYALLCQKKAFKAYQEGKIQKMIVPMTVYTKNGWVVADRDEQPRPDTTLEGLASLRTPFRVQGKVTPGNASGLNDGACGVLLMTAEKAKELGLKPKMRLVGYAFAGVKPEIMGYGPIPSTKKVLARTGLKFDDLDVVELNEAFAVQAIAFMREFGMKFPDDKRLNPYGGAIAFGHPLASSGPRLMVHLMHYFEEHPEARYGLATMCVGLGQGGSVIWENLQNTKSE</sequence>
<dbReference type="AlphaFoldDB" id="A0A1M5HD05"/>
<evidence type="ECO:0000256" key="2">
    <source>
        <dbReference type="ARBA" id="ARBA00022679"/>
    </source>
</evidence>
<feature type="domain" description="Thiolase C-terminal" evidence="8">
    <location>
        <begin position="266"/>
        <end position="390"/>
    </location>
</feature>
<dbReference type="EC" id="2.3.1.16" evidence="4"/>
<evidence type="ECO:0000256" key="4">
    <source>
        <dbReference type="ARBA" id="ARBA00024073"/>
    </source>
</evidence>
<dbReference type="GO" id="GO:0006635">
    <property type="term" value="P:fatty acid beta-oxidation"/>
    <property type="evidence" value="ECO:0007669"/>
    <property type="project" value="TreeGrafter"/>
</dbReference>
<dbReference type="CDD" id="cd00751">
    <property type="entry name" value="thiolase"/>
    <property type="match status" value="1"/>
</dbReference>
<dbReference type="Pfam" id="PF00108">
    <property type="entry name" value="Thiolase_N"/>
    <property type="match status" value="1"/>
</dbReference>
<gene>
    <name evidence="9" type="ORF">SAMN02745206_03330</name>
</gene>
<dbReference type="PIRSF" id="PIRSF000429">
    <property type="entry name" value="Ac-CoA_Ac_transf"/>
    <property type="match status" value="1"/>
</dbReference>
<proteinExistence type="inferred from homology"/>
<keyword evidence="10" id="KW-1185">Reference proteome</keyword>